<dbReference type="Pfam" id="PF13407">
    <property type="entry name" value="Peripla_BP_4"/>
    <property type="match status" value="1"/>
</dbReference>
<dbReference type="PANTHER" id="PTHR46847:SF1">
    <property type="entry name" value="D-ALLOSE-BINDING PERIPLASMIC PROTEIN-RELATED"/>
    <property type="match status" value="1"/>
</dbReference>
<evidence type="ECO:0000256" key="4">
    <source>
        <dbReference type="SAM" id="SignalP"/>
    </source>
</evidence>
<comment type="similarity">
    <text evidence="2">Belongs to the bacterial solute-binding protein 2 family.</text>
</comment>
<protein>
    <submittedName>
        <fullName evidence="6">TMAO reductase system periplasmic protein TorT</fullName>
    </submittedName>
</protein>
<evidence type="ECO:0000313" key="6">
    <source>
        <dbReference type="EMBL" id="UWP96452.1"/>
    </source>
</evidence>
<feature type="domain" description="Periplasmic binding protein" evidence="5">
    <location>
        <begin position="47"/>
        <end position="297"/>
    </location>
</feature>
<evidence type="ECO:0000313" key="7">
    <source>
        <dbReference type="Proteomes" id="UP001057991"/>
    </source>
</evidence>
<evidence type="ECO:0000259" key="5">
    <source>
        <dbReference type="Pfam" id="PF13407"/>
    </source>
</evidence>
<evidence type="ECO:0000256" key="2">
    <source>
        <dbReference type="ARBA" id="ARBA00007639"/>
    </source>
</evidence>
<proteinExistence type="inferred from homology"/>
<dbReference type="GO" id="GO:0030313">
    <property type="term" value="C:cell envelope"/>
    <property type="evidence" value="ECO:0007669"/>
    <property type="project" value="UniProtKB-SubCell"/>
</dbReference>
<dbReference type="RefSeq" id="WP_259806576.1">
    <property type="nucleotide sequence ID" value="NZ_CP080774.1"/>
</dbReference>
<name>A0A9Q9LYC1_9RHOB</name>
<dbReference type="AlphaFoldDB" id="A0A9Q9LYC1"/>
<keyword evidence="3 4" id="KW-0732">Signal</keyword>
<dbReference type="EMBL" id="CP080776">
    <property type="protein sequence ID" value="UWP96452.1"/>
    <property type="molecule type" value="Genomic_DNA"/>
</dbReference>
<evidence type="ECO:0000256" key="3">
    <source>
        <dbReference type="ARBA" id="ARBA00022729"/>
    </source>
</evidence>
<dbReference type="NCBIfam" id="NF008185">
    <property type="entry name" value="PRK10936.1"/>
    <property type="match status" value="1"/>
</dbReference>
<dbReference type="PANTHER" id="PTHR46847">
    <property type="entry name" value="D-ALLOSE-BINDING PERIPLASMIC PROTEIN-RELATED"/>
    <property type="match status" value="1"/>
</dbReference>
<sequence length="338" mass="35080">MGQAYGAKLRAAIVIMALSVMALSVADPIRAQSPVSEGPPPTEAAQICVVVPHFKDEYWLSVGHGLIEEARAQNVGLLTFESGGYHALIRQIDLLNSCVRAGARAILLGAVSADDPRLLEAVDRTARDVPVIALVNALHSPALSGSVGVDWTDMGRAIGRHLSARYPAGGPTRTALLITGPAASGWSPLLEKGLAEAMAASAVKIARIGRSDTGAREQLRATETALAAVPDANMIIGSAPAIEGAMGLAAVTNGTFPELIATYISHSVRRGLQNGTVQAVAFDDPVAQGRLGIRLALIAKPGLFRTDVIGPEIKLITTDNITQIPVPLSPAGLNLGLE</sequence>
<reference evidence="6" key="1">
    <citation type="submission" date="2021-08" db="EMBL/GenBank/DDBJ databases">
        <authorList>
            <person name="Nwanade C."/>
            <person name="Wang M."/>
            <person name="Masoudi A."/>
            <person name="Yu Z."/>
            <person name="Liu J."/>
        </authorList>
    </citation>
    <scope>NUCLEOTIDE SEQUENCE</scope>
    <source>
        <strain evidence="6">S056</strain>
    </source>
</reference>
<evidence type="ECO:0000256" key="1">
    <source>
        <dbReference type="ARBA" id="ARBA00004196"/>
    </source>
</evidence>
<organism evidence="6 7">
    <name type="scientific">Aliiroseovarius crassostreae</name>
    <dbReference type="NCBI Taxonomy" id="154981"/>
    <lineage>
        <taxon>Bacteria</taxon>
        <taxon>Pseudomonadati</taxon>
        <taxon>Pseudomonadota</taxon>
        <taxon>Alphaproteobacteria</taxon>
        <taxon>Rhodobacterales</taxon>
        <taxon>Paracoccaceae</taxon>
        <taxon>Aliiroseovarius</taxon>
    </lineage>
</organism>
<feature type="chain" id="PRO_5040198209" evidence="4">
    <location>
        <begin position="27"/>
        <end position="338"/>
    </location>
</feature>
<dbReference type="Proteomes" id="UP001057991">
    <property type="component" value="Chromosome"/>
</dbReference>
<dbReference type="SUPFAM" id="SSF53822">
    <property type="entry name" value="Periplasmic binding protein-like I"/>
    <property type="match status" value="1"/>
</dbReference>
<feature type="signal peptide" evidence="4">
    <location>
        <begin position="1"/>
        <end position="26"/>
    </location>
</feature>
<gene>
    <name evidence="6" type="primary">torT</name>
    <name evidence="6" type="ORF">K3X48_05600</name>
</gene>
<dbReference type="InterPro" id="IPR025997">
    <property type="entry name" value="SBP_2_dom"/>
</dbReference>
<dbReference type="InterPro" id="IPR028082">
    <property type="entry name" value="Peripla_BP_I"/>
</dbReference>
<dbReference type="Gene3D" id="3.40.50.2300">
    <property type="match status" value="2"/>
</dbReference>
<accession>A0A9Q9LYC1</accession>
<comment type="subcellular location">
    <subcellularLocation>
        <location evidence="1">Cell envelope</location>
    </subcellularLocation>
</comment>
<dbReference type="GO" id="GO:0030246">
    <property type="term" value="F:carbohydrate binding"/>
    <property type="evidence" value="ECO:0007669"/>
    <property type="project" value="UniProtKB-ARBA"/>
</dbReference>